<dbReference type="GeneID" id="85484614"/>
<keyword evidence="5" id="KW-0238">DNA-binding</keyword>
<dbReference type="GO" id="GO:0003677">
    <property type="term" value="F:DNA binding"/>
    <property type="evidence" value="ECO:0007669"/>
    <property type="project" value="UniProtKB-KW"/>
</dbReference>
<name>A0A1I0SQU6_9NOCA</name>
<dbReference type="InterPro" id="IPR036388">
    <property type="entry name" value="WH-like_DNA-bd_sf"/>
</dbReference>
<dbReference type="NCBIfam" id="TIGR02937">
    <property type="entry name" value="sigma70-ECF"/>
    <property type="match status" value="1"/>
</dbReference>
<evidence type="ECO:0000259" key="7">
    <source>
        <dbReference type="Pfam" id="PF04542"/>
    </source>
</evidence>
<dbReference type="PANTHER" id="PTHR30173">
    <property type="entry name" value="SIGMA 19 FACTOR"/>
    <property type="match status" value="1"/>
</dbReference>
<dbReference type="InterPro" id="IPR013249">
    <property type="entry name" value="RNA_pol_sigma70_r4_t2"/>
</dbReference>
<dbReference type="RefSeq" id="WP_068363707.1">
    <property type="nucleotide sequence ID" value="NZ_FOJN01000002.1"/>
</dbReference>
<dbReference type="NCBIfam" id="NF007214">
    <property type="entry name" value="PRK09636.1"/>
    <property type="match status" value="1"/>
</dbReference>
<dbReference type="GO" id="GO:0016987">
    <property type="term" value="F:sigma factor activity"/>
    <property type="evidence" value="ECO:0007669"/>
    <property type="project" value="UniProtKB-KW"/>
</dbReference>
<dbReference type="InterPro" id="IPR032710">
    <property type="entry name" value="NTF2-like_dom_sf"/>
</dbReference>
<evidence type="ECO:0000259" key="8">
    <source>
        <dbReference type="Pfam" id="PF08281"/>
    </source>
</evidence>
<keyword evidence="4" id="KW-0731">Sigma factor</keyword>
<comment type="subunit">
    <text evidence="2">Interacts transiently with the RNA polymerase catalytic core formed by RpoA, RpoB, RpoC and RpoZ (2 alpha, 1 beta, 1 beta' and 1 omega subunit) to form the RNA polymerase holoenzyme that can initiate transcription.</text>
</comment>
<keyword evidence="6" id="KW-0804">Transcription</keyword>
<protein>
    <submittedName>
        <fullName evidence="9">RNA polymerase sigma-70 factor, ECF subfamily</fullName>
    </submittedName>
</protein>
<dbReference type="Gene3D" id="1.10.1740.10">
    <property type="match status" value="1"/>
</dbReference>
<dbReference type="SUPFAM" id="SSF54427">
    <property type="entry name" value="NTF2-like"/>
    <property type="match status" value="1"/>
</dbReference>
<dbReference type="InterPro" id="IPR013325">
    <property type="entry name" value="RNA_pol_sigma_r2"/>
</dbReference>
<organism evidence="9 10">
    <name type="scientific">Rhodococcoides kroppenstedtii</name>
    <dbReference type="NCBI Taxonomy" id="293050"/>
    <lineage>
        <taxon>Bacteria</taxon>
        <taxon>Bacillati</taxon>
        <taxon>Actinomycetota</taxon>
        <taxon>Actinomycetes</taxon>
        <taxon>Mycobacteriales</taxon>
        <taxon>Nocardiaceae</taxon>
        <taxon>Rhodococcoides</taxon>
    </lineage>
</organism>
<gene>
    <name evidence="9" type="ORF">SAMN05444374_102143</name>
</gene>
<evidence type="ECO:0000256" key="5">
    <source>
        <dbReference type="ARBA" id="ARBA00023125"/>
    </source>
</evidence>
<sequence>MTGSASTDLAEAFLRARPRLVRVAYAVPGTLADAEDVVSDCWFRLDAAHRDRPIEDVDAWTTVVVARAALDALRSARVRRESYVGPWLPEPHVGDPIRAYAVDEPADRVTLDDTVSYALLVALEALTPAERTAWVLHDLFAVPFDEVAMTLGRTPAAVRQLASRARRHVAARAPRIDVDPRDHRRAVDAFVHAAGTGDLASLIAVLDPDVQLVSDGGGLVSAARRPVVGADHVARFLLGIAAKIGRGLRVDPRRINGSTGLVVVDDETVLGVMTIVADTTGRVVRIDLIRTPEKLRSVRANPAE</sequence>
<evidence type="ECO:0000313" key="9">
    <source>
        <dbReference type="EMBL" id="SFA41859.1"/>
    </source>
</evidence>
<evidence type="ECO:0000256" key="4">
    <source>
        <dbReference type="ARBA" id="ARBA00023082"/>
    </source>
</evidence>
<evidence type="ECO:0000256" key="1">
    <source>
        <dbReference type="ARBA" id="ARBA00010641"/>
    </source>
</evidence>
<dbReference type="AlphaFoldDB" id="A0A1I0SQU6"/>
<keyword evidence="3" id="KW-0805">Transcription regulation</keyword>
<dbReference type="InterPro" id="IPR052704">
    <property type="entry name" value="ECF_Sigma-70_Domain"/>
</dbReference>
<evidence type="ECO:0000256" key="3">
    <source>
        <dbReference type="ARBA" id="ARBA00023015"/>
    </source>
</evidence>
<dbReference type="OrthoDB" id="3211555at2"/>
<dbReference type="Pfam" id="PF08281">
    <property type="entry name" value="Sigma70_r4_2"/>
    <property type="match status" value="1"/>
</dbReference>
<dbReference type="SUPFAM" id="SSF88659">
    <property type="entry name" value="Sigma3 and sigma4 domains of RNA polymerase sigma factors"/>
    <property type="match status" value="1"/>
</dbReference>
<dbReference type="PANTHER" id="PTHR30173:SF43">
    <property type="entry name" value="ECF RNA POLYMERASE SIGMA FACTOR SIGI-RELATED"/>
    <property type="match status" value="1"/>
</dbReference>
<dbReference type="InterPro" id="IPR014284">
    <property type="entry name" value="RNA_pol_sigma-70_dom"/>
</dbReference>
<dbReference type="SUPFAM" id="SSF88946">
    <property type="entry name" value="Sigma2 domain of RNA polymerase sigma factors"/>
    <property type="match status" value="1"/>
</dbReference>
<evidence type="ECO:0000313" key="10">
    <source>
        <dbReference type="Proteomes" id="UP000182054"/>
    </source>
</evidence>
<dbReference type="Pfam" id="PF04542">
    <property type="entry name" value="Sigma70_r2"/>
    <property type="match status" value="1"/>
</dbReference>
<proteinExistence type="inferred from homology"/>
<feature type="domain" description="RNA polymerase sigma-70 region 2" evidence="7">
    <location>
        <begin position="15"/>
        <end position="77"/>
    </location>
</feature>
<dbReference type="Gene3D" id="3.10.450.50">
    <property type="match status" value="1"/>
</dbReference>
<dbReference type="InterPro" id="IPR013324">
    <property type="entry name" value="RNA_pol_sigma_r3/r4-like"/>
</dbReference>
<dbReference type="GO" id="GO:0006352">
    <property type="term" value="P:DNA-templated transcription initiation"/>
    <property type="evidence" value="ECO:0007669"/>
    <property type="project" value="InterPro"/>
</dbReference>
<feature type="domain" description="RNA polymerase sigma factor 70 region 4 type 2" evidence="8">
    <location>
        <begin position="118"/>
        <end position="168"/>
    </location>
</feature>
<accession>A0A1I0SQU6</accession>
<dbReference type="EMBL" id="FOJN01000002">
    <property type="protein sequence ID" value="SFA41859.1"/>
    <property type="molecule type" value="Genomic_DNA"/>
</dbReference>
<dbReference type="Gene3D" id="1.10.10.10">
    <property type="entry name" value="Winged helix-like DNA-binding domain superfamily/Winged helix DNA-binding domain"/>
    <property type="match status" value="1"/>
</dbReference>
<dbReference type="Proteomes" id="UP000182054">
    <property type="component" value="Unassembled WGS sequence"/>
</dbReference>
<evidence type="ECO:0000256" key="6">
    <source>
        <dbReference type="ARBA" id="ARBA00023163"/>
    </source>
</evidence>
<reference evidence="9 10" key="1">
    <citation type="submission" date="2016-10" db="EMBL/GenBank/DDBJ databases">
        <authorList>
            <person name="de Groot N.N."/>
        </authorList>
    </citation>
    <scope>NUCLEOTIDE SEQUENCE [LARGE SCALE GENOMIC DNA]</scope>
    <source>
        <strain evidence="9 10">DSM 44908</strain>
    </source>
</reference>
<dbReference type="InterPro" id="IPR007627">
    <property type="entry name" value="RNA_pol_sigma70_r2"/>
</dbReference>
<comment type="similarity">
    <text evidence="1">Belongs to the sigma-70 factor family. ECF subfamily.</text>
</comment>
<evidence type="ECO:0000256" key="2">
    <source>
        <dbReference type="ARBA" id="ARBA00011344"/>
    </source>
</evidence>